<dbReference type="Proteomes" id="UP001056429">
    <property type="component" value="Unassembled WGS sequence"/>
</dbReference>
<evidence type="ECO:0000256" key="9">
    <source>
        <dbReference type="ARBA" id="ARBA00023315"/>
    </source>
</evidence>
<comment type="catalytic activity">
    <reaction evidence="10">
        <text>malonyl-[ACP] + acetyl-CoA + H(+) = 3-oxobutanoyl-[ACP] + CO2 + CoA</text>
        <dbReference type="Rhea" id="RHEA:12080"/>
        <dbReference type="Rhea" id="RHEA-COMP:9623"/>
        <dbReference type="Rhea" id="RHEA-COMP:9625"/>
        <dbReference type="ChEBI" id="CHEBI:15378"/>
        <dbReference type="ChEBI" id="CHEBI:16526"/>
        <dbReference type="ChEBI" id="CHEBI:57287"/>
        <dbReference type="ChEBI" id="CHEBI:57288"/>
        <dbReference type="ChEBI" id="CHEBI:78449"/>
        <dbReference type="ChEBI" id="CHEBI:78450"/>
        <dbReference type="EC" id="2.3.1.180"/>
    </reaction>
    <physiologicalReaction direction="left-to-right" evidence="10">
        <dbReference type="Rhea" id="RHEA:12081"/>
    </physiologicalReaction>
</comment>
<comment type="subunit">
    <text evidence="14">Homodimer.</text>
</comment>
<reference evidence="17" key="2">
    <citation type="submission" date="2021-04" db="EMBL/GenBank/DDBJ databases">
        <authorList>
            <person name="Dong X."/>
        </authorList>
    </citation>
    <scope>NUCLEOTIDE SEQUENCE</scope>
    <source>
        <strain evidence="17">ZWT</strain>
    </source>
</reference>
<keyword evidence="3 14" id="KW-0963">Cytoplasm</keyword>
<dbReference type="GO" id="GO:0006633">
    <property type="term" value="P:fatty acid biosynthetic process"/>
    <property type="evidence" value="ECO:0007669"/>
    <property type="project" value="UniProtKB-UniRule"/>
</dbReference>
<evidence type="ECO:0000256" key="4">
    <source>
        <dbReference type="ARBA" id="ARBA00022516"/>
    </source>
</evidence>
<dbReference type="EC" id="2.3.1.180" evidence="14"/>
<dbReference type="NCBIfam" id="TIGR00747">
    <property type="entry name" value="fabH"/>
    <property type="match status" value="1"/>
</dbReference>
<dbReference type="InterPro" id="IPR004655">
    <property type="entry name" value="FabH"/>
</dbReference>
<feature type="active site" evidence="14">
    <location>
        <position position="112"/>
    </location>
</feature>
<evidence type="ECO:0000256" key="10">
    <source>
        <dbReference type="ARBA" id="ARBA00051096"/>
    </source>
</evidence>
<reference evidence="17" key="1">
    <citation type="journal article" date="2021" name="mSystems">
        <title>Bacteria and Archaea Synergistically Convert Glycine Betaine to Biogenic Methane in the Formosa Cold Seep of the South China Sea.</title>
        <authorList>
            <person name="Li L."/>
            <person name="Zhang W."/>
            <person name="Zhang S."/>
            <person name="Song L."/>
            <person name="Sun Q."/>
            <person name="Zhang H."/>
            <person name="Xiang H."/>
            <person name="Dong X."/>
        </authorList>
    </citation>
    <scope>NUCLEOTIDE SEQUENCE</scope>
    <source>
        <strain evidence="17">ZWT</strain>
    </source>
</reference>
<dbReference type="GO" id="GO:0005737">
    <property type="term" value="C:cytoplasm"/>
    <property type="evidence" value="ECO:0007669"/>
    <property type="project" value="UniProtKB-SubCell"/>
</dbReference>
<dbReference type="NCBIfam" id="NF006829">
    <property type="entry name" value="PRK09352.1"/>
    <property type="match status" value="1"/>
</dbReference>
<comment type="similarity">
    <text evidence="2 14">Belongs to the thiolase-like superfamily. FabH family.</text>
</comment>
<dbReference type="AlphaFoldDB" id="A0A9J6P6E4"/>
<evidence type="ECO:0000259" key="15">
    <source>
        <dbReference type="Pfam" id="PF08541"/>
    </source>
</evidence>
<dbReference type="GO" id="GO:0033818">
    <property type="term" value="F:beta-ketoacyl-acyl-carrier-protein synthase III activity"/>
    <property type="evidence" value="ECO:0007669"/>
    <property type="project" value="UniProtKB-UniRule"/>
</dbReference>
<proteinExistence type="inferred from homology"/>
<feature type="active site" evidence="14">
    <location>
        <position position="250"/>
    </location>
</feature>
<keyword evidence="14" id="KW-0511">Multifunctional enzyme</keyword>
<dbReference type="Gene3D" id="3.40.47.10">
    <property type="match status" value="1"/>
</dbReference>
<keyword evidence="7 14" id="KW-0443">Lipid metabolism</keyword>
<keyword evidence="6 14" id="KW-0276">Fatty acid metabolism</keyword>
<comment type="catalytic activity">
    <reaction evidence="11">
        <text>(2S)-2-methylbutanoyl-CoA + malonyl-[ACP] + H(+) = (4S)-4-methyl-3-oxohexanoyl-[ACP] + CO2 + CoA</text>
        <dbReference type="Rhea" id="RHEA:42276"/>
        <dbReference type="Rhea" id="RHEA-COMP:9623"/>
        <dbReference type="Rhea" id="RHEA-COMP:17148"/>
        <dbReference type="ChEBI" id="CHEBI:15378"/>
        <dbReference type="ChEBI" id="CHEBI:16526"/>
        <dbReference type="ChEBI" id="CHEBI:57287"/>
        <dbReference type="ChEBI" id="CHEBI:78449"/>
        <dbReference type="ChEBI" id="CHEBI:88166"/>
        <dbReference type="ChEBI" id="CHEBI:167462"/>
        <dbReference type="EC" id="2.3.1.300"/>
    </reaction>
    <physiologicalReaction direction="left-to-right" evidence="11">
        <dbReference type="Rhea" id="RHEA:42277"/>
    </physiologicalReaction>
</comment>
<protein>
    <recommendedName>
        <fullName evidence="14">Beta-ketoacyl-[acyl-carrier-protein] synthase III</fullName>
        <shortName evidence="14">Beta-ketoacyl-ACP synthase III</shortName>
        <shortName evidence="14">KAS III</shortName>
        <ecNumber evidence="14">2.3.1.180</ecNumber>
    </recommendedName>
    <alternativeName>
        <fullName evidence="14">3-oxoacyl-[acyl-carrier-protein] synthase 3</fullName>
    </alternativeName>
    <alternativeName>
        <fullName evidence="14">3-oxoacyl-[acyl-carrier-protein] synthase III</fullName>
    </alternativeName>
</protein>
<dbReference type="InterPro" id="IPR016039">
    <property type="entry name" value="Thiolase-like"/>
</dbReference>
<dbReference type="FunFam" id="3.40.47.10:FF:000004">
    <property type="entry name" value="3-oxoacyl-[acyl-carrier-protein] synthase 3"/>
    <property type="match status" value="1"/>
</dbReference>
<dbReference type="InterPro" id="IPR013751">
    <property type="entry name" value="ACP_syn_III_N"/>
</dbReference>
<feature type="active site" evidence="14">
    <location>
        <position position="280"/>
    </location>
</feature>
<sequence length="323" mass="35597">MKNVKIIATGQYTPDNIVTNFDLEKIVETSDEWIESRTGISKRRISDGEDTSQLAFKAGKNALDKNSILPEDIDLIIVATCSPDYHVPSTACVVQGLLGAHNAVAFDITAACSGLIYGMKIAKQFMMEERYKKALVIGSEVLSRIIDWKDRNTCVLFGDGASAVVLEQTDENIGIKDIDIYSDGAAGMALTCKTRPLRNLCVESDEELDHIQMSGSDIFRFGVKVIAKNVKDVLERNNLTINDIKYIVPHQANTRIIETAARKLKVSSDKFYTNLSEYGNTSAASIGIALNEMMEKNLIQRGDKFIMVGFGGGLSWGYALVEY</sequence>
<dbReference type="GO" id="GO:0004315">
    <property type="term" value="F:3-oxoacyl-[acyl-carrier-protein] synthase activity"/>
    <property type="evidence" value="ECO:0007669"/>
    <property type="project" value="InterPro"/>
</dbReference>
<keyword evidence="5 14" id="KW-0808">Transferase</keyword>
<keyword evidence="9 14" id="KW-0012">Acyltransferase</keyword>
<organism evidence="17 18">
    <name type="scientific">Oceanirhabdus seepicola</name>
    <dbReference type="NCBI Taxonomy" id="2828781"/>
    <lineage>
        <taxon>Bacteria</taxon>
        <taxon>Bacillati</taxon>
        <taxon>Bacillota</taxon>
        <taxon>Clostridia</taxon>
        <taxon>Eubacteriales</taxon>
        <taxon>Clostridiaceae</taxon>
        <taxon>Oceanirhabdus</taxon>
    </lineage>
</organism>
<evidence type="ECO:0000256" key="1">
    <source>
        <dbReference type="ARBA" id="ARBA00005194"/>
    </source>
</evidence>
<comment type="function">
    <text evidence="14">Catalyzes the condensation reaction of fatty acid synthesis by the addition to an acyl acceptor of two carbons from malonyl-ACP. Catalyzes the first condensation reaction which initiates fatty acid synthesis and may therefore play a role in governing the total rate of fatty acid production. Possesses both acetoacetyl-ACP synthase and acetyl transacylase activities. Its substrate specificity determines the biosynthesis of branched-chain and/or straight-chain of fatty acids.</text>
</comment>
<evidence type="ECO:0000256" key="12">
    <source>
        <dbReference type="ARBA" id="ARBA00052467"/>
    </source>
</evidence>
<evidence type="ECO:0000256" key="2">
    <source>
        <dbReference type="ARBA" id="ARBA00008642"/>
    </source>
</evidence>
<feature type="domain" description="Beta-ketoacyl-[acyl-carrier-protein] synthase III C-terminal" evidence="15">
    <location>
        <begin position="234"/>
        <end position="323"/>
    </location>
</feature>
<evidence type="ECO:0000256" key="14">
    <source>
        <dbReference type="HAMAP-Rule" id="MF_01815"/>
    </source>
</evidence>
<comment type="catalytic activity">
    <reaction evidence="13">
        <text>3-methylbutanoyl-CoA + malonyl-[ACP] + H(+) = 5-methyl-3-oxohexanoyl-[ACP] + CO2 + CoA</text>
        <dbReference type="Rhea" id="RHEA:42272"/>
        <dbReference type="Rhea" id="RHEA-COMP:9623"/>
        <dbReference type="Rhea" id="RHEA-COMP:9941"/>
        <dbReference type="ChEBI" id="CHEBI:15378"/>
        <dbReference type="ChEBI" id="CHEBI:16526"/>
        <dbReference type="ChEBI" id="CHEBI:57287"/>
        <dbReference type="ChEBI" id="CHEBI:57345"/>
        <dbReference type="ChEBI" id="CHEBI:78449"/>
        <dbReference type="ChEBI" id="CHEBI:78822"/>
        <dbReference type="EC" id="2.3.1.300"/>
    </reaction>
    <physiologicalReaction direction="left-to-right" evidence="13">
        <dbReference type="Rhea" id="RHEA:42273"/>
    </physiologicalReaction>
</comment>
<dbReference type="RefSeq" id="WP_250861468.1">
    <property type="nucleotide sequence ID" value="NZ_JAGSOJ010000005.1"/>
</dbReference>
<feature type="region of interest" description="ACP-binding" evidence="14">
    <location>
        <begin position="251"/>
        <end position="255"/>
    </location>
</feature>
<keyword evidence="18" id="KW-1185">Reference proteome</keyword>
<comment type="catalytic activity">
    <reaction evidence="12">
        <text>2-methylpropanoyl-CoA + malonyl-[ACP] + H(+) = 4-methyl-3-oxopentanoyl-[ACP] + CO2 + CoA</text>
        <dbReference type="Rhea" id="RHEA:42268"/>
        <dbReference type="Rhea" id="RHEA-COMP:9623"/>
        <dbReference type="Rhea" id="RHEA-COMP:9940"/>
        <dbReference type="ChEBI" id="CHEBI:15378"/>
        <dbReference type="ChEBI" id="CHEBI:16526"/>
        <dbReference type="ChEBI" id="CHEBI:57287"/>
        <dbReference type="ChEBI" id="CHEBI:57338"/>
        <dbReference type="ChEBI" id="CHEBI:78449"/>
        <dbReference type="ChEBI" id="CHEBI:78820"/>
        <dbReference type="EC" id="2.3.1.300"/>
    </reaction>
    <physiologicalReaction direction="left-to-right" evidence="12">
        <dbReference type="Rhea" id="RHEA:42269"/>
    </physiologicalReaction>
</comment>
<dbReference type="InterPro" id="IPR013747">
    <property type="entry name" value="ACP_syn_III_C"/>
</dbReference>
<dbReference type="Pfam" id="PF08541">
    <property type="entry name" value="ACP_syn_III_C"/>
    <property type="match status" value="1"/>
</dbReference>
<dbReference type="PANTHER" id="PTHR34069">
    <property type="entry name" value="3-OXOACYL-[ACYL-CARRIER-PROTEIN] SYNTHASE 3"/>
    <property type="match status" value="1"/>
</dbReference>
<evidence type="ECO:0000256" key="5">
    <source>
        <dbReference type="ARBA" id="ARBA00022679"/>
    </source>
</evidence>
<evidence type="ECO:0000256" key="13">
    <source>
        <dbReference type="ARBA" id="ARBA00052985"/>
    </source>
</evidence>
<keyword evidence="4 14" id="KW-0444">Lipid biosynthesis</keyword>
<dbReference type="Pfam" id="PF08545">
    <property type="entry name" value="ACP_syn_III"/>
    <property type="match status" value="1"/>
</dbReference>
<evidence type="ECO:0000256" key="7">
    <source>
        <dbReference type="ARBA" id="ARBA00023098"/>
    </source>
</evidence>
<feature type="domain" description="Beta-ketoacyl-[acyl-carrier-protein] synthase III N-terminal" evidence="16">
    <location>
        <begin position="106"/>
        <end position="184"/>
    </location>
</feature>
<evidence type="ECO:0000313" key="18">
    <source>
        <dbReference type="Proteomes" id="UP001056429"/>
    </source>
</evidence>
<name>A0A9J6P6E4_9CLOT</name>
<dbReference type="PANTHER" id="PTHR34069:SF2">
    <property type="entry name" value="BETA-KETOACYL-[ACYL-CARRIER-PROTEIN] SYNTHASE III"/>
    <property type="match status" value="1"/>
</dbReference>
<evidence type="ECO:0000256" key="11">
    <source>
        <dbReference type="ARBA" id="ARBA00052407"/>
    </source>
</evidence>
<comment type="subcellular location">
    <subcellularLocation>
        <location evidence="14">Cytoplasm</location>
    </subcellularLocation>
</comment>
<comment type="pathway">
    <text evidence="1 14">Lipid metabolism; fatty acid biosynthesis.</text>
</comment>
<gene>
    <name evidence="14" type="primary">fabH</name>
    <name evidence="17" type="ORF">KDK92_21515</name>
</gene>
<dbReference type="HAMAP" id="MF_01815">
    <property type="entry name" value="FabH"/>
    <property type="match status" value="1"/>
</dbReference>
<accession>A0A9J6P6E4</accession>
<keyword evidence="8 14" id="KW-0275">Fatty acid biosynthesis</keyword>
<dbReference type="SUPFAM" id="SSF53901">
    <property type="entry name" value="Thiolase-like"/>
    <property type="match status" value="1"/>
</dbReference>
<evidence type="ECO:0000256" key="8">
    <source>
        <dbReference type="ARBA" id="ARBA00023160"/>
    </source>
</evidence>
<dbReference type="GO" id="GO:0044550">
    <property type="term" value="P:secondary metabolite biosynthetic process"/>
    <property type="evidence" value="ECO:0007669"/>
    <property type="project" value="TreeGrafter"/>
</dbReference>
<evidence type="ECO:0000256" key="3">
    <source>
        <dbReference type="ARBA" id="ARBA00022490"/>
    </source>
</evidence>
<comment type="domain">
    <text evidence="14">The last Arg residue of the ACP-binding site is essential for the weak association between ACP/AcpP and FabH.</text>
</comment>
<evidence type="ECO:0000313" key="17">
    <source>
        <dbReference type="EMBL" id="MCM1992311.1"/>
    </source>
</evidence>
<dbReference type="CDD" id="cd00830">
    <property type="entry name" value="KAS_III"/>
    <property type="match status" value="1"/>
</dbReference>
<evidence type="ECO:0000259" key="16">
    <source>
        <dbReference type="Pfam" id="PF08545"/>
    </source>
</evidence>
<evidence type="ECO:0000256" key="6">
    <source>
        <dbReference type="ARBA" id="ARBA00022832"/>
    </source>
</evidence>
<dbReference type="EMBL" id="JAGSOJ010000005">
    <property type="protein sequence ID" value="MCM1992311.1"/>
    <property type="molecule type" value="Genomic_DNA"/>
</dbReference>
<comment type="caution">
    <text evidence="17">The sequence shown here is derived from an EMBL/GenBank/DDBJ whole genome shotgun (WGS) entry which is preliminary data.</text>
</comment>